<dbReference type="Pfam" id="PF08318">
    <property type="entry name" value="COG4_m"/>
    <property type="match status" value="1"/>
</dbReference>
<keyword evidence="4" id="KW-1185">Reference proteome</keyword>
<dbReference type="InterPro" id="IPR013167">
    <property type="entry name" value="COG4_M"/>
</dbReference>
<organism evidence="3 4">
    <name type="scientific">Intoshia linei</name>
    <dbReference type="NCBI Taxonomy" id="1819745"/>
    <lineage>
        <taxon>Eukaryota</taxon>
        <taxon>Metazoa</taxon>
        <taxon>Spiralia</taxon>
        <taxon>Lophotrochozoa</taxon>
        <taxon>Mesozoa</taxon>
        <taxon>Orthonectida</taxon>
        <taxon>Rhopaluridae</taxon>
        <taxon>Intoshia</taxon>
    </lineage>
</organism>
<evidence type="ECO:0000313" key="3">
    <source>
        <dbReference type="EMBL" id="OAF71769.1"/>
    </source>
</evidence>
<evidence type="ECO:0000313" key="4">
    <source>
        <dbReference type="Proteomes" id="UP000078046"/>
    </source>
</evidence>
<protein>
    <recommendedName>
        <fullName evidence="2">COG4 transport protein middle alpha-helical bundle domain-containing protein</fullName>
    </recommendedName>
</protein>
<name>A0A177BBR5_9BILA</name>
<dbReference type="PANTHER" id="PTHR24016">
    <property type="entry name" value="CONSERVED OLIGOMERIC GOLGI COMPLEX SUBUNIT 4"/>
    <property type="match status" value="1"/>
</dbReference>
<gene>
    <name evidence="3" type="ORF">A3Q56_00476</name>
</gene>
<evidence type="ECO:0000259" key="2">
    <source>
        <dbReference type="Pfam" id="PF08318"/>
    </source>
</evidence>
<feature type="domain" description="COG4 transport protein middle alpha-helical bundle" evidence="2">
    <location>
        <begin position="165"/>
        <end position="276"/>
    </location>
</feature>
<dbReference type="PANTHER" id="PTHR24016:SF0">
    <property type="entry name" value="CONSERVED OLIGOMERIC GOLGI COMPLEX SUBUNIT 4"/>
    <property type="match status" value="1"/>
</dbReference>
<sequence>MDTSVSKISENDKNTINALEKSSLKIDKLYNLLNETEAKIQQFDQASIKLTNISKTLNYLYRMTTIINNFINDDTNKTTTLKKLDEKVDLVYIIDSVNKFLQQKDVENAILEFSKLDFYKSHSVNYDKKHNLEIENLKINIIEMLKYSTRQAFYVEDAKIVKNLLKFYPILGLNSFGIEKFSVFICLEISEKCENLEKILEKFDISDINKMAKDDKKLLFSDSISMMFEFVAESIEENQQYIENYYGNGYLNFFIQKFEKEVSYYMRKYLKLMDDYYAVKELVFFYF</sequence>
<feature type="coiled-coil region" evidence="1">
    <location>
        <begin position="19"/>
        <end position="46"/>
    </location>
</feature>
<dbReference type="Proteomes" id="UP000078046">
    <property type="component" value="Unassembled WGS sequence"/>
</dbReference>
<evidence type="ECO:0000256" key="1">
    <source>
        <dbReference type="SAM" id="Coils"/>
    </source>
</evidence>
<dbReference type="InterPro" id="IPR048682">
    <property type="entry name" value="COG4"/>
</dbReference>
<dbReference type="AlphaFoldDB" id="A0A177BBR5"/>
<reference evidence="3 4" key="1">
    <citation type="submission" date="2016-04" db="EMBL/GenBank/DDBJ databases">
        <title>The genome of Intoshia linei affirms orthonectids as highly simplified spiralians.</title>
        <authorList>
            <person name="Mikhailov K.V."/>
            <person name="Slusarev G.S."/>
            <person name="Nikitin M.A."/>
            <person name="Logacheva M.D."/>
            <person name="Penin A."/>
            <person name="Aleoshin V."/>
            <person name="Panchin Y.V."/>
        </authorList>
    </citation>
    <scope>NUCLEOTIDE SEQUENCE [LARGE SCALE GENOMIC DNA]</scope>
    <source>
        <strain evidence="3">Intl2013</strain>
        <tissue evidence="3">Whole animal</tissue>
    </source>
</reference>
<proteinExistence type="predicted"/>
<dbReference type="OrthoDB" id="47059at2759"/>
<accession>A0A177BBR5</accession>
<keyword evidence="1" id="KW-0175">Coiled coil</keyword>
<dbReference type="EMBL" id="LWCA01000025">
    <property type="protein sequence ID" value="OAF71769.1"/>
    <property type="molecule type" value="Genomic_DNA"/>
</dbReference>
<comment type="caution">
    <text evidence="3">The sequence shown here is derived from an EMBL/GenBank/DDBJ whole genome shotgun (WGS) entry which is preliminary data.</text>
</comment>